<dbReference type="HAMAP" id="MF_00244">
    <property type="entry name" value="NaMN_adenylyltr"/>
    <property type="match status" value="1"/>
</dbReference>
<comment type="caution">
    <text evidence="13">The sequence shown here is derived from an EMBL/GenBank/DDBJ whole genome shotgun (WGS) entry which is preliminary data.</text>
</comment>
<keyword evidence="14" id="KW-1185">Reference proteome</keyword>
<dbReference type="Pfam" id="PF01467">
    <property type="entry name" value="CTP_transf_like"/>
    <property type="match status" value="1"/>
</dbReference>
<comment type="function">
    <text evidence="1 11">Catalyzes the reversible adenylation of nicotinate mononucleotide (NaMN) to nicotinic acid adenine dinucleotide (NaAD).</text>
</comment>
<dbReference type="InterPro" id="IPR014729">
    <property type="entry name" value="Rossmann-like_a/b/a_fold"/>
</dbReference>
<dbReference type="GO" id="GO:0009435">
    <property type="term" value="P:NAD+ biosynthetic process"/>
    <property type="evidence" value="ECO:0007669"/>
    <property type="project" value="UniProtKB-UniRule"/>
</dbReference>
<dbReference type="Gene3D" id="3.40.50.620">
    <property type="entry name" value="HUPs"/>
    <property type="match status" value="1"/>
</dbReference>
<evidence type="ECO:0000256" key="1">
    <source>
        <dbReference type="ARBA" id="ARBA00002324"/>
    </source>
</evidence>
<evidence type="ECO:0000256" key="6">
    <source>
        <dbReference type="ARBA" id="ARBA00022695"/>
    </source>
</evidence>
<reference evidence="13 14" key="1">
    <citation type="submission" date="2016-01" db="EMBL/GenBank/DDBJ databases">
        <title>High potential of lignocellulose degradation of a new Verrucomicrobia species.</title>
        <authorList>
            <person name="Wang Y."/>
            <person name="Shi Y."/>
            <person name="Qiu Z."/>
            <person name="Liu S."/>
            <person name="Yang H."/>
        </authorList>
    </citation>
    <scope>NUCLEOTIDE SEQUENCE [LARGE SCALE GENOMIC DNA]</scope>
    <source>
        <strain evidence="13 14">TSB47</strain>
    </source>
</reference>
<evidence type="ECO:0000256" key="2">
    <source>
        <dbReference type="ARBA" id="ARBA00005019"/>
    </source>
</evidence>
<keyword evidence="4 11" id="KW-0662">Pyridine nucleotide biosynthesis</keyword>
<protein>
    <recommendedName>
        <fullName evidence="11">Probable nicotinate-nucleotide adenylyltransferase</fullName>
        <ecNumber evidence="11">2.7.7.18</ecNumber>
    </recommendedName>
    <alternativeName>
        <fullName evidence="11">Deamido-NAD(+) diphosphorylase</fullName>
    </alternativeName>
    <alternativeName>
        <fullName evidence="11">Deamido-NAD(+) pyrophosphorylase</fullName>
    </alternativeName>
    <alternativeName>
        <fullName evidence="11">Nicotinate mononucleotide adenylyltransferase</fullName>
        <shortName evidence="11">NaMN adenylyltransferase</shortName>
    </alternativeName>
</protein>
<keyword evidence="8 11" id="KW-0067">ATP-binding</keyword>
<gene>
    <name evidence="11" type="primary">nadD</name>
    <name evidence="13" type="ORF">AW736_00170</name>
</gene>
<dbReference type="UniPathway" id="UPA00253">
    <property type="reaction ID" value="UER00332"/>
</dbReference>
<comment type="pathway">
    <text evidence="2 11">Cofactor biosynthesis; NAD(+) biosynthesis; deamido-NAD(+) from nicotinate D-ribonucleotide: step 1/1.</text>
</comment>
<feature type="domain" description="Cytidyltransferase-like" evidence="12">
    <location>
        <begin position="17"/>
        <end position="182"/>
    </location>
</feature>
<evidence type="ECO:0000259" key="12">
    <source>
        <dbReference type="Pfam" id="PF01467"/>
    </source>
</evidence>
<dbReference type="GO" id="GO:0005524">
    <property type="term" value="F:ATP binding"/>
    <property type="evidence" value="ECO:0007669"/>
    <property type="project" value="UniProtKB-KW"/>
</dbReference>
<keyword evidence="5 11" id="KW-0808">Transferase</keyword>
<evidence type="ECO:0000313" key="14">
    <source>
        <dbReference type="Proteomes" id="UP000078486"/>
    </source>
</evidence>
<evidence type="ECO:0000256" key="7">
    <source>
        <dbReference type="ARBA" id="ARBA00022741"/>
    </source>
</evidence>
<dbReference type="EMBL" id="LRRQ01000044">
    <property type="protein sequence ID" value="OAM90911.1"/>
    <property type="molecule type" value="Genomic_DNA"/>
</dbReference>
<organism evidence="13 14">
    <name type="scientific">Termitidicoccus mucosus</name>
    <dbReference type="NCBI Taxonomy" id="1184151"/>
    <lineage>
        <taxon>Bacteria</taxon>
        <taxon>Pseudomonadati</taxon>
        <taxon>Verrucomicrobiota</taxon>
        <taxon>Opitutia</taxon>
        <taxon>Opitutales</taxon>
        <taxon>Opitutaceae</taxon>
        <taxon>Termitidicoccus</taxon>
    </lineage>
</organism>
<evidence type="ECO:0000256" key="4">
    <source>
        <dbReference type="ARBA" id="ARBA00022642"/>
    </source>
</evidence>
<evidence type="ECO:0000256" key="9">
    <source>
        <dbReference type="ARBA" id="ARBA00023027"/>
    </source>
</evidence>
<evidence type="ECO:0000256" key="10">
    <source>
        <dbReference type="ARBA" id="ARBA00048721"/>
    </source>
</evidence>
<dbReference type="InterPro" id="IPR005248">
    <property type="entry name" value="NadD/NMNAT"/>
</dbReference>
<evidence type="ECO:0000256" key="11">
    <source>
        <dbReference type="HAMAP-Rule" id="MF_00244"/>
    </source>
</evidence>
<dbReference type="InterPro" id="IPR004821">
    <property type="entry name" value="Cyt_trans-like"/>
</dbReference>
<keyword evidence="9 11" id="KW-0520">NAD</keyword>
<dbReference type="NCBIfam" id="TIGR00125">
    <property type="entry name" value="cyt_tran_rel"/>
    <property type="match status" value="1"/>
</dbReference>
<dbReference type="AlphaFoldDB" id="A0A178IMJ7"/>
<dbReference type="GO" id="GO:0004515">
    <property type="term" value="F:nicotinate-nucleotide adenylyltransferase activity"/>
    <property type="evidence" value="ECO:0007669"/>
    <property type="project" value="UniProtKB-UniRule"/>
</dbReference>
<sequence length="217" mass="23190">MEAAGPATVPPVKIGFLGGSFDPVHFGHLAAARLAREQCRLDRVVLLPAASSPSKARDIAPPAASAGDRLDMVRAAAGGEDWLEVSDHELRRGGVSYAIESARHFRASCPDDRLFWIIGSDLLGKLSLWRGIDELARLVEFVVLHRPGHAPEVAADGGIPGLRLYPCAGDLPRISSSELRARLCEGRPVEAFVPQGVFALIRERGLYRRAAAGGDTG</sequence>
<dbReference type="PANTHER" id="PTHR39321">
    <property type="entry name" value="NICOTINATE-NUCLEOTIDE ADENYLYLTRANSFERASE-RELATED"/>
    <property type="match status" value="1"/>
</dbReference>
<keyword evidence="7 11" id="KW-0547">Nucleotide-binding</keyword>
<evidence type="ECO:0000256" key="3">
    <source>
        <dbReference type="ARBA" id="ARBA00009014"/>
    </source>
</evidence>
<proteinExistence type="inferred from homology"/>
<dbReference type="NCBIfam" id="TIGR00482">
    <property type="entry name" value="nicotinate (nicotinamide) nucleotide adenylyltransferase"/>
    <property type="match status" value="1"/>
</dbReference>
<evidence type="ECO:0000256" key="8">
    <source>
        <dbReference type="ARBA" id="ARBA00022840"/>
    </source>
</evidence>
<dbReference type="EC" id="2.7.7.18" evidence="11"/>
<comment type="catalytic activity">
    <reaction evidence="10 11">
        <text>nicotinate beta-D-ribonucleotide + ATP + H(+) = deamido-NAD(+) + diphosphate</text>
        <dbReference type="Rhea" id="RHEA:22860"/>
        <dbReference type="ChEBI" id="CHEBI:15378"/>
        <dbReference type="ChEBI" id="CHEBI:30616"/>
        <dbReference type="ChEBI" id="CHEBI:33019"/>
        <dbReference type="ChEBI" id="CHEBI:57502"/>
        <dbReference type="ChEBI" id="CHEBI:58437"/>
        <dbReference type="EC" id="2.7.7.18"/>
    </reaction>
</comment>
<dbReference type="STRING" id="1184151.AW736_00170"/>
<dbReference type="CDD" id="cd02165">
    <property type="entry name" value="NMNAT"/>
    <property type="match status" value="1"/>
</dbReference>
<accession>A0A178IMJ7</accession>
<evidence type="ECO:0000256" key="5">
    <source>
        <dbReference type="ARBA" id="ARBA00022679"/>
    </source>
</evidence>
<name>A0A178IMJ7_9BACT</name>
<dbReference type="PANTHER" id="PTHR39321:SF3">
    <property type="entry name" value="PHOSPHOPANTETHEINE ADENYLYLTRANSFERASE"/>
    <property type="match status" value="1"/>
</dbReference>
<keyword evidence="6 11" id="KW-0548">Nucleotidyltransferase</keyword>
<evidence type="ECO:0000313" key="13">
    <source>
        <dbReference type="EMBL" id="OAM90911.1"/>
    </source>
</evidence>
<dbReference type="Proteomes" id="UP000078486">
    <property type="component" value="Unassembled WGS sequence"/>
</dbReference>
<dbReference type="SUPFAM" id="SSF52374">
    <property type="entry name" value="Nucleotidylyl transferase"/>
    <property type="match status" value="1"/>
</dbReference>
<comment type="similarity">
    <text evidence="3 11">Belongs to the NadD family.</text>
</comment>